<protein>
    <submittedName>
        <fullName evidence="2">Uncharacterized protein</fullName>
    </submittedName>
</protein>
<feature type="region of interest" description="Disordered" evidence="1">
    <location>
        <begin position="9"/>
        <end position="28"/>
    </location>
</feature>
<name>A0A1Z5KNH3_FISSO</name>
<sequence>MSQFIRNFLNENNKDDETNDDRKPNIRMNRQQSTQKFLIAVPMETCHELALELESIQRAILYHCPLLVHACIPAAALRLPLLQLEMKEEKDANQALQQVQKCIETVLQQPALQQEPWMVSWKGLEGNSVDNSVLFATSNGVSPFVNSFVQSLNQTVLQQSPSWTLSWALEQEHETELRLPFLQLPDDWEMILQNANNITADDDDNQRYTLTSDQGGNGISPLFWMQYMDDALGLDALRLPEIGLYALSKDNTAFAPWPSATWPLPVGTNQTLLRREQEFQKYQEGRIQKAEKSLKNSNQLENQEEPRNAFSGSQTTEEDDMILSKTRQRLQQLHGQSESEDKSYDALSNIADQESVELDSILEPNKPESPPDPAALDGWMREKIQNVIASRARERSLQQLSTKKDKPAIEDNPIFAQYKNGTLIADKPQATSTPTPVLPPYPSREHLVGFWRMVRSPTGFELMENSKEQSENLILRIDGTTAGGPILDPETQQKAAGGTWVLSGETATTARLLIRLQIPPKKERILVMEGALERISMKGQAMSLTSNTFSIPALEDLKSRNKIDAEDFIFCGGNVWIEDASSGRNRDDIGTFSIMKMNLSKDPSQYTITVPRPVRNQD</sequence>
<reference evidence="2 3" key="1">
    <citation type="journal article" date="2015" name="Plant Cell">
        <title>Oil accumulation by the oleaginous diatom Fistulifera solaris as revealed by the genome and transcriptome.</title>
        <authorList>
            <person name="Tanaka T."/>
            <person name="Maeda Y."/>
            <person name="Veluchamy A."/>
            <person name="Tanaka M."/>
            <person name="Abida H."/>
            <person name="Marechal E."/>
            <person name="Bowler C."/>
            <person name="Muto M."/>
            <person name="Sunaga Y."/>
            <person name="Tanaka M."/>
            <person name="Yoshino T."/>
            <person name="Taniguchi T."/>
            <person name="Fukuda Y."/>
            <person name="Nemoto M."/>
            <person name="Matsumoto M."/>
            <person name="Wong P.S."/>
            <person name="Aburatani S."/>
            <person name="Fujibuchi W."/>
        </authorList>
    </citation>
    <scope>NUCLEOTIDE SEQUENCE [LARGE SCALE GENOMIC DNA]</scope>
    <source>
        <strain evidence="2 3">JPCC DA0580</strain>
    </source>
</reference>
<dbReference type="AlphaFoldDB" id="A0A1Z5KNH3"/>
<dbReference type="EMBL" id="BDSP01000259">
    <property type="protein sequence ID" value="GAX27874.1"/>
    <property type="molecule type" value="Genomic_DNA"/>
</dbReference>
<gene>
    <name evidence="2" type="ORF">FisN_13Hh012</name>
</gene>
<feature type="region of interest" description="Disordered" evidence="1">
    <location>
        <begin position="283"/>
        <end position="319"/>
    </location>
</feature>
<dbReference type="Proteomes" id="UP000198406">
    <property type="component" value="Unassembled WGS sequence"/>
</dbReference>
<dbReference type="InParanoid" id="A0A1Z5KNH3"/>
<evidence type="ECO:0000313" key="3">
    <source>
        <dbReference type="Proteomes" id="UP000198406"/>
    </source>
</evidence>
<organism evidence="2 3">
    <name type="scientific">Fistulifera solaris</name>
    <name type="common">Oleaginous diatom</name>
    <dbReference type="NCBI Taxonomy" id="1519565"/>
    <lineage>
        <taxon>Eukaryota</taxon>
        <taxon>Sar</taxon>
        <taxon>Stramenopiles</taxon>
        <taxon>Ochrophyta</taxon>
        <taxon>Bacillariophyta</taxon>
        <taxon>Bacillariophyceae</taxon>
        <taxon>Bacillariophycidae</taxon>
        <taxon>Naviculales</taxon>
        <taxon>Naviculaceae</taxon>
        <taxon>Fistulifera</taxon>
    </lineage>
</organism>
<evidence type="ECO:0000313" key="2">
    <source>
        <dbReference type="EMBL" id="GAX27874.1"/>
    </source>
</evidence>
<keyword evidence="3" id="KW-1185">Reference proteome</keyword>
<comment type="caution">
    <text evidence="2">The sequence shown here is derived from an EMBL/GenBank/DDBJ whole genome shotgun (WGS) entry which is preliminary data.</text>
</comment>
<dbReference type="Gene3D" id="3.90.1140.10">
    <property type="entry name" value="Cyclic phosphodiesterase"/>
    <property type="match status" value="1"/>
</dbReference>
<dbReference type="OrthoDB" id="46385at2759"/>
<feature type="compositionally biased region" description="Basic and acidic residues" evidence="1">
    <location>
        <begin position="283"/>
        <end position="294"/>
    </location>
</feature>
<proteinExistence type="predicted"/>
<evidence type="ECO:0000256" key="1">
    <source>
        <dbReference type="SAM" id="MobiDB-lite"/>
    </source>
</evidence>
<accession>A0A1Z5KNH3</accession>
<feature type="compositionally biased region" description="Basic and acidic residues" evidence="1">
    <location>
        <begin position="12"/>
        <end position="24"/>
    </location>
</feature>